<dbReference type="PANTHER" id="PTHR28142">
    <property type="entry name" value="MITOCHONDRIAL INNER MEMBRANE I-AAA PROTEASE SUPERCOMPLEX SUBUNIT MGR3-RELATED"/>
    <property type="match status" value="1"/>
</dbReference>
<comment type="caution">
    <text evidence="1">The sequence shown here is derived from an EMBL/GenBank/DDBJ whole genome shotgun (WGS) entry which is preliminary data.</text>
</comment>
<evidence type="ECO:0000313" key="1">
    <source>
        <dbReference type="EMBL" id="KAK9702141.1"/>
    </source>
</evidence>
<keyword evidence="2" id="KW-1185">Reference proteome</keyword>
<accession>A0ABR2VTZ4</accession>
<reference evidence="1 2" key="1">
    <citation type="submission" date="2023-04" db="EMBL/GenBank/DDBJ databases">
        <title>Genome of Basidiobolus ranarum AG-B5.</title>
        <authorList>
            <person name="Stajich J.E."/>
            <person name="Carter-House D."/>
            <person name="Gryganskyi A."/>
        </authorList>
    </citation>
    <scope>NUCLEOTIDE SEQUENCE [LARGE SCALE GENOMIC DNA]</scope>
    <source>
        <strain evidence="1 2">AG-B5</strain>
    </source>
</reference>
<organism evidence="1 2">
    <name type="scientific">Basidiobolus ranarum</name>
    <dbReference type="NCBI Taxonomy" id="34480"/>
    <lineage>
        <taxon>Eukaryota</taxon>
        <taxon>Fungi</taxon>
        <taxon>Fungi incertae sedis</taxon>
        <taxon>Zoopagomycota</taxon>
        <taxon>Entomophthoromycotina</taxon>
        <taxon>Basidiobolomycetes</taxon>
        <taxon>Basidiobolales</taxon>
        <taxon>Basidiobolaceae</taxon>
        <taxon>Basidiobolus</taxon>
    </lineage>
</organism>
<proteinExistence type="predicted"/>
<dbReference type="Proteomes" id="UP001479436">
    <property type="component" value="Unassembled WGS sequence"/>
</dbReference>
<dbReference type="SUPFAM" id="SSF48452">
    <property type="entry name" value="TPR-like"/>
    <property type="match status" value="1"/>
</dbReference>
<dbReference type="SMART" id="SM00028">
    <property type="entry name" value="TPR"/>
    <property type="match status" value="4"/>
</dbReference>
<gene>
    <name evidence="1" type="ORF">K7432_011395</name>
</gene>
<dbReference type="InterPro" id="IPR011990">
    <property type="entry name" value="TPR-like_helical_dom_sf"/>
</dbReference>
<name>A0ABR2VTZ4_9FUNG</name>
<sequence length="394" mass="44480">MNFGRVILRNTQGIRCSAWRSCGNGRGLLGSKFRQLHIYPNLLKEEAKNDSALLRNTFIGLCSVGLLGSAYYEYKYRGVRRYPSEIRTPLRKALLFHKYKEDPEKALPYYEVAVDLALNSSQLEVTSPEVTGLIIQYASFYEDQKNWVKAIQVYKKAFDILIPDSDKESSIEKLSNFEEELEAPKEVTHVVGEKLIRAVGIAQKLGELYEKIGDKAQAEKCYVWAVECLLSHQIVKSTPISQGSGQHFELPEWIALTDIGASLESLAAFYALDQKYKYAIPLYIRALSTLKESDCHASVIMCNISEAFAGLGQHKEAKIWAKKGLTVARQGKNSPECDQSCGVLLYNMGVIHEMENETESAVRYYTQSLNHARKIGYKECQREAAQALDHVNKK</sequence>
<dbReference type="Pfam" id="PF13181">
    <property type="entry name" value="TPR_8"/>
    <property type="match status" value="1"/>
</dbReference>
<dbReference type="Gene3D" id="1.25.40.10">
    <property type="entry name" value="Tetratricopeptide repeat domain"/>
    <property type="match status" value="2"/>
</dbReference>
<protein>
    <submittedName>
        <fullName evidence="1">Uncharacterized protein</fullName>
    </submittedName>
</protein>
<dbReference type="InterPro" id="IPR019734">
    <property type="entry name" value="TPR_rpt"/>
</dbReference>
<dbReference type="InterPro" id="IPR040201">
    <property type="entry name" value="Mrg3-like"/>
</dbReference>
<evidence type="ECO:0000313" key="2">
    <source>
        <dbReference type="Proteomes" id="UP001479436"/>
    </source>
</evidence>
<dbReference type="EMBL" id="JASJQH010007749">
    <property type="protein sequence ID" value="KAK9702141.1"/>
    <property type="molecule type" value="Genomic_DNA"/>
</dbReference>
<dbReference type="PANTHER" id="PTHR28142:SF1">
    <property type="entry name" value="MITOCHONDRIAL INNER MEMBRANE I-AAA PROTEASE SUPERCOMPLEX SUBUNIT MGR3-RELATED"/>
    <property type="match status" value="1"/>
</dbReference>